<sequence>MSIELGGKMTNKKRVTFSAAIKLETTELVLDQGAHKKKPLSRWGR</sequence>
<evidence type="ECO:0000313" key="1">
    <source>
        <dbReference type="EMBL" id="MCE2594035.1"/>
    </source>
</evidence>
<protein>
    <recommendedName>
        <fullName evidence="3">Mobile element protein</fullName>
    </recommendedName>
</protein>
<accession>A0ABS8W9H1</accession>
<gene>
    <name evidence="1" type="ORF">K6Y31_04310</name>
</gene>
<dbReference type="EMBL" id="JAIMJA010000003">
    <property type="protein sequence ID" value="MCE2594035.1"/>
    <property type="molecule type" value="Genomic_DNA"/>
</dbReference>
<evidence type="ECO:0000313" key="2">
    <source>
        <dbReference type="Proteomes" id="UP001201273"/>
    </source>
</evidence>
<dbReference type="Proteomes" id="UP001201273">
    <property type="component" value="Unassembled WGS sequence"/>
</dbReference>
<dbReference type="RefSeq" id="WP_233051614.1">
    <property type="nucleotide sequence ID" value="NZ_JAIMJA010000003.1"/>
</dbReference>
<organism evidence="1 2">
    <name type="scientific">Motilimonas cestriensis</name>
    <dbReference type="NCBI Taxonomy" id="2742685"/>
    <lineage>
        <taxon>Bacteria</taxon>
        <taxon>Pseudomonadati</taxon>
        <taxon>Pseudomonadota</taxon>
        <taxon>Gammaproteobacteria</taxon>
        <taxon>Alteromonadales</taxon>
        <taxon>Alteromonadales genera incertae sedis</taxon>
        <taxon>Motilimonas</taxon>
    </lineage>
</organism>
<comment type="caution">
    <text evidence="1">The sequence shown here is derived from an EMBL/GenBank/DDBJ whole genome shotgun (WGS) entry which is preliminary data.</text>
</comment>
<reference evidence="1 2" key="1">
    <citation type="journal article" date="2022" name="Environ. Microbiol. Rep.">
        <title>Eco-phylogenetic analyses reveal divergent evolution of vitamin B12 metabolism in the marine bacterial family 'Psychromonadaceae'.</title>
        <authorList>
            <person name="Jin X."/>
            <person name="Yang Y."/>
            <person name="Cao H."/>
            <person name="Gao B."/>
            <person name="Zhao Z."/>
        </authorList>
    </citation>
    <scope>NUCLEOTIDE SEQUENCE [LARGE SCALE GENOMIC DNA]</scope>
    <source>
        <strain evidence="1 2">MKS20</strain>
    </source>
</reference>
<keyword evidence="2" id="KW-1185">Reference proteome</keyword>
<evidence type="ECO:0008006" key="3">
    <source>
        <dbReference type="Google" id="ProtNLM"/>
    </source>
</evidence>
<proteinExistence type="predicted"/>
<name>A0ABS8W9H1_9GAMM</name>